<evidence type="ECO:0000256" key="3">
    <source>
        <dbReference type="ARBA" id="ARBA00022692"/>
    </source>
</evidence>
<feature type="transmembrane region" description="Helical" evidence="6">
    <location>
        <begin position="246"/>
        <end position="269"/>
    </location>
</feature>
<keyword evidence="4 6" id="KW-1133">Transmembrane helix</keyword>
<feature type="transmembrane region" description="Helical" evidence="6">
    <location>
        <begin position="184"/>
        <end position="207"/>
    </location>
</feature>
<keyword evidence="5 6" id="KW-0472">Membrane</keyword>
<feature type="transmembrane region" description="Helical" evidence="6">
    <location>
        <begin position="131"/>
        <end position="149"/>
    </location>
</feature>
<evidence type="ECO:0000256" key="5">
    <source>
        <dbReference type="ARBA" id="ARBA00023136"/>
    </source>
</evidence>
<reference evidence="8 9" key="1">
    <citation type="submission" date="2024-03" db="EMBL/GenBank/DDBJ databases">
        <title>Novel species of the genus Variovorax.</title>
        <authorList>
            <person name="Liu Q."/>
            <person name="Xin Y.-H."/>
        </authorList>
    </citation>
    <scope>NUCLEOTIDE SEQUENCE [LARGE SCALE GENOMIC DNA]</scope>
    <source>
        <strain evidence="8 9">KACC 18501</strain>
    </source>
</reference>
<feature type="domain" description="EamA" evidence="7">
    <location>
        <begin position="158"/>
        <end position="293"/>
    </location>
</feature>
<accession>A0ABU8WDR6</accession>
<evidence type="ECO:0000256" key="1">
    <source>
        <dbReference type="ARBA" id="ARBA00004651"/>
    </source>
</evidence>
<dbReference type="InterPro" id="IPR000620">
    <property type="entry name" value="EamA_dom"/>
</dbReference>
<feature type="transmembrane region" description="Helical" evidence="6">
    <location>
        <begin position="155"/>
        <end position="177"/>
    </location>
</feature>
<sequence>MKHSSAARGTLAGALPLVIVLTVVWGTNWVLFPLAVREVSVWTFRAVCLLGSGLLLLAAARARGMSLHIPAPQRKPLVLAALAYLVIWNVGSTYAAVLIPSGQAAVLGFTMPLWATLISWLLLGEKPSVRLVCSVVLASGGVALLAFAARHSYASAPLGFVLGLSAGIGWACGTLILKRAGLTVAPIVSTGWQLVIAGSPILIVAMATGTREAFVPSLTSLIVIAYITIVPMALGNIAWFSIVDMLPAPVSGLSTVMVPMVAMVTGAVVRAEPLGPIQLGAMACCGASLLLVLLKPRRSSAAGP</sequence>
<feature type="transmembrane region" description="Helical" evidence="6">
    <location>
        <begin position="76"/>
        <end position="99"/>
    </location>
</feature>
<keyword evidence="9" id="KW-1185">Reference proteome</keyword>
<comment type="caution">
    <text evidence="8">The sequence shown here is derived from an EMBL/GenBank/DDBJ whole genome shotgun (WGS) entry which is preliminary data.</text>
</comment>
<feature type="transmembrane region" description="Helical" evidence="6">
    <location>
        <begin position="213"/>
        <end position="234"/>
    </location>
</feature>
<dbReference type="InterPro" id="IPR037185">
    <property type="entry name" value="EmrE-like"/>
</dbReference>
<evidence type="ECO:0000313" key="9">
    <source>
        <dbReference type="Proteomes" id="UP001363010"/>
    </source>
</evidence>
<dbReference type="Proteomes" id="UP001363010">
    <property type="component" value="Unassembled WGS sequence"/>
</dbReference>
<organism evidence="8 9">
    <name type="scientific">Variovorax humicola</name>
    <dbReference type="NCBI Taxonomy" id="1769758"/>
    <lineage>
        <taxon>Bacteria</taxon>
        <taxon>Pseudomonadati</taxon>
        <taxon>Pseudomonadota</taxon>
        <taxon>Betaproteobacteria</taxon>
        <taxon>Burkholderiales</taxon>
        <taxon>Comamonadaceae</taxon>
        <taxon>Variovorax</taxon>
    </lineage>
</organism>
<dbReference type="EMBL" id="JBBKZV010000078">
    <property type="protein sequence ID" value="MEJ8827497.1"/>
    <property type="molecule type" value="Genomic_DNA"/>
</dbReference>
<feature type="transmembrane region" description="Helical" evidence="6">
    <location>
        <begin position="105"/>
        <end position="124"/>
    </location>
</feature>
<evidence type="ECO:0000256" key="4">
    <source>
        <dbReference type="ARBA" id="ARBA00022989"/>
    </source>
</evidence>
<dbReference type="PANTHER" id="PTHR32322:SF18">
    <property type="entry name" value="S-ADENOSYLMETHIONINE_S-ADENOSYLHOMOCYSTEINE TRANSPORTER"/>
    <property type="match status" value="1"/>
</dbReference>
<evidence type="ECO:0000313" key="8">
    <source>
        <dbReference type="EMBL" id="MEJ8827497.1"/>
    </source>
</evidence>
<evidence type="ECO:0000259" key="7">
    <source>
        <dbReference type="Pfam" id="PF00892"/>
    </source>
</evidence>
<keyword evidence="2" id="KW-1003">Cell membrane</keyword>
<dbReference type="Pfam" id="PF00892">
    <property type="entry name" value="EamA"/>
    <property type="match status" value="2"/>
</dbReference>
<evidence type="ECO:0000256" key="2">
    <source>
        <dbReference type="ARBA" id="ARBA00022475"/>
    </source>
</evidence>
<name>A0ABU8WDR6_9BURK</name>
<dbReference type="InterPro" id="IPR050638">
    <property type="entry name" value="AA-Vitamin_Transporters"/>
</dbReference>
<feature type="domain" description="EamA" evidence="7">
    <location>
        <begin position="16"/>
        <end position="146"/>
    </location>
</feature>
<comment type="subcellular location">
    <subcellularLocation>
        <location evidence="1">Cell membrane</location>
        <topology evidence="1">Multi-pass membrane protein</topology>
    </subcellularLocation>
</comment>
<feature type="transmembrane region" description="Helical" evidence="6">
    <location>
        <begin position="42"/>
        <end position="64"/>
    </location>
</feature>
<protein>
    <submittedName>
        <fullName evidence="8">DMT family transporter</fullName>
    </submittedName>
</protein>
<feature type="transmembrane region" description="Helical" evidence="6">
    <location>
        <begin position="275"/>
        <end position="294"/>
    </location>
</feature>
<gene>
    <name evidence="8" type="ORF">WKW80_36910</name>
</gene>
<dbReference type="RefSeq" id="WP_340368515.1">
    <property type="nucleotide sequence ID" value="NZ_JBBKZV010000078.1"/>
</dbReference>
<dbReference type="SUPFAM" id="SSF103481">
    <property type="entry name" value="Multidrug resistance efflux transporter EmrE"/>
    <property type="match status" value="2"/>
</dbReference>
<proteinExistence type="predicted"/>
<keyword evidence="3 6" id="KW-0812">Transmembrane</keyword>
<dbReference type="PANTHER" id="PTHR32322">
    <property type="entry name" value="INNER MEMBRANE TRANSPORTER"/>
    <property type="match status" value="1"/>
</dbReference>
<evidence type="ECO:0000256" key="6">
    <source>
        <dbReference type="SAM" id="Phobius"/>
    </source>
</evidence>